<gene>
    <name evidence="1" type="ORF">PAPOLLO_LOCUS4452</name>
</gene>
<comment type="caution">
    <text evidence="1">The sequence shown here is derived from an EMBL/GenBank/DDBJ whole genome shotgun (WGS) entry which is preliminary data.</text>
</comment>
<proteinExistence type="predicted"/>
<evidence type="ECO:0000313" key="2">
    <source>
        <dbReference type="Proteomes" id="UP000691718"/>
    </source>
</evidence>
<keyword evidence="2" id="KW-1185">Reference proteome</keyword>
<protein>
    <submittedName>
        <fullName evidence="1">(apollo) hypothetical protein</fullName>
    </submittedName>
</protein>
<organism evidence="1 2">
    <name type="scientific">Parnassius apollo</name>
    <name type="common">Apollo butterfly</name>
    <name type="synonym">Papilio apollo</name>
    <dbReference type="NCBI Taxonomy" id="110799"/>
    <lineage>
        <taxon>Eukaryota</taxon>
        <taxon>Metazoa</taxon>
        <taxon>Ecdysozoa</taxon>
        <taxon>Arthropoda</taxon>
        <taxon>Hexapoda</taxon>
        <taxon>Insecta</taxon>
        <taxon>Pterygota</taxon>
        <taxon>Neoptera</taxon>
        <taxon>Endopterygota</taxon>
        <taxon>Lepidoptera</taxon>
        <taxon>Glossata</taxon>
        <taxon>Ditrysia</taxon>
        <taxon>Papilionoidea</taxon>
        <taxon>Papilionidae</taxon>
        <taxon>Parnassiinae</taxon>
        <taxon>Parnassini</taxon>
        <taxon>Parnassius</taxon>
        <taxon>Parnassius</taxon>
    </lineage>
</organism>
<dbReference type="OrthoDB" id="116216at2759"/>
<evidence type="ECO:0000313" key="1">
    <source>
        <dbReference type="EMBL" id="CAG4951698.1"/>
    </source>
</evidence>
<name>A0A8S3WCU2_PARAO</name>
<sequence>MLRLWKSFECFSRSHDKQQTTRNSDRTNSAVAITKTSVTCYKCGADGQVASRCSKTWPVASGSTQTTATSSVVKRVDACGVKPVTGVITKFGEQFSF</sequence>
<accession>A0A8S3WCU2</accession>
<reference evidence="1" key="1">
    <citation type="submission" date="2021-04" db="EMBL/GenBank/DDBJ databases">
        <authorList>
            <person name="Tunstrom K."/>
        </authorList>
    </citation>
    <scope>NUCLEOTIDE SEQUENCE</scope>
</reference>
<dbReference type="EMBL" id="CAJQZP010000272">
    <property type="protein sequence ID" value="CAG4951698.1"/>
    <property type="molecule type" value="Genomic_DNA"/>
</dbReference>
<dbReference type="AlphaFoldDB" id="A0A8S3WCU2"/>
<dbReference type="Proteomes" id="UP000691718">
    <property type="component" value="Unassembled WGS sequence"/>
</dbReference>